<feature type="region of interest" description="Disordered" evidence="9">
    <location>
        <begin position="546"/>
        <end position="573"/>
    </location>
</feature>
<evidence type="ECO:0000313" key="12">
    <source>
        <dbReference type="Proteomes" id="UP000557315"/>
    </source>
</evidence>
<feature type="compositionally biased region" description="Basic and acidic residues" evidence="9">
    <location>
        <begin position="8"/>
        <end position="17"/>
    </location>
</feature>
<dbReference type="PANTHER" id="PTHR16308">
    <property type="entry name" value="UBIQUITIN ASSOCIATED PROTEIN 2-LIKE/LINGERER"/>
    <property type="match status" value="1"/>
</dbReference>
<feature type="region of interest" description="Disordered" evidence="9">
    <location>
        <begin position="743"/>
        <end position="762"/>
    </location>
</feature>
<dbReference type="GO" id="GO:0005694">
    <property type="term" value="C:chromosome"/>
    <property type="evidence" value="ECO:0007669"/>
    <property type="project" value="UniProtKB-SubCell"/>
</dbReference>
<dbReference type="FunFam" id="1.10.8.10:FF:000004">
    <property type="entry name" value="ubiquitin-associated protein 2-like isoform X1"/>
    <property type="match status" value="1"/>
</dbReference>
<evidence type="ECO:0000256" key="6">
    <source>
        <dbReference type="ARBA" id="ARBA00022490"/>
    </source>
</evidence>
<evidence type="ECO:0000256" key="4">
    <source>
        <dbReference type="ARBA" id="ARBA00022454"/>
    </source>
</evidence>
<feature type="region of interest" description="Disordered" evidence="9">
    <location>
        <begin position="426"/>
        <end position="472"/>
    </location>
</feature>
<evidence type="ECO:0000256" key="7">
    <source>
        <dbReference type="ARBA" id="ARBA00022553"/>
    </source>
</evidence>
<dbReference type="SUPFAM" id="SSF46934">
    <property type="entry name" value="UBA-like"/>
    <property type="match status" value="1"/>
</dbReference>
<feature type="compositionally biased region" description="Low complexity" evidence="9">
    <location>
        <begin position="597"/>
        <end position="616"/>
    </location>
</feature>
<dbReference type="Gene3D" id="1.10.8.10">
    <property type="entry name" value="DNA helicase RuvA subunit, C-terminal domain"/>
    <property type="match status" value="1"/>
</dbReference>
<feature type="non-terminal residue" evidence="11">
    <location>
        <position position="1"/>
    </location>
</feature>
<dbReference type="SMART" id="SM00165">
    <property type="entry name" value="UBA"/>
    <property type="match status" value="1"/>
</dbReference>
<feature type="compositionally biased region" description="Low complexity" evidence="9">
    <location>
        <begin position="434"/>
        <end position="450"/>
    </location>
</feature>
<evidence type="ECO:0000256" key="8">
    <source>
        <dbReference type="ARBA" id="ARBA00023242"/>
    </source>
</evidence>
<dbReference type="InterPro" id="IPR022166">
    <property type="entry name" value="UBAP2/Lig"/>
</dbReference>
<evidence type="ECO:0000256" key="1">
    <source>
        <dbReference type="ARBA" id="ARBA00004123"/>
    </source>
</evidence>
<comment type="subcellular location">
    <subcellularLocation>
        <location evidence="2">Chromosome</location>
    </subcellularLocation>
    <subcellularLocation>
        <location evidence="3">Cytoplasm</location>
    </subcellularLocation>
    <subcellularLocation>
        <location evidence="1">Nucleus</location>
    </subcellularLocation>
</comment>
<protein>
    <submittedName>
        <fullName evidence="11">UBAP2 protein</fullName>
    </submittedName>
</protein>
<dbReference type="Proteomes" id="UP000557315">
    <property type="component" value="Unassembled WGS sequence"/>
</dbReference>
<dbReference type="Pfam" id="PF12478">
    <property type="entry name" value="UBAP2-Lig"/>
    <property type="match status" value="1"/>
</dbReference>
<evidence type="ECO:0000256" key="9">
    <source>
        <dbReference type="SAM" id="MobiDB-lite"/>
    </source>
</evidence>
<feature type="domain" description="UBA" evidence="10">
    <location>
        <begin position="53"/>
        <end position="91"/>
    </location>
</feature>
<gene>
    <name evidence="11" type="primary">Ubap2</name>
    <name evidence="11" type="ORF">DAPCHR_R08487</name>
</gene>
<dbReference type="EMBL" id="VZRO01007810">
    <property type="protein sequence ID" value="NWV57073.1"/>
    <property type="molecule type" value="Genomic_DNA"/>
</dbReference>
<feature type="region of interest" description="Disordered" evidence="9">
    <location>
        <begin position="597"/>
        <end position="618"/>
    </location>
</feature>
<evidence type="ECO:0000313" key="11">
    <source>
        <dbReference type="EMBL" id="NWV57073.1"/>
    </source>
</evidence>
<dbReference type="GO" id="GO:0005737">
    <property type="term" value="C:cytoplasm"/>
    <property type="evidence" value="ECO:0007669"/>
    <property type="project" value="UniProtKB-SubCell"/>
</dbReference>
<reference evidence="11 12" key="1">
    <citation type="submission" date="2019-09" db="EMBL/GenBank/DDBJ databases">
        <title>Bird 10,000 Genomes (B10K) Project - Family phase.</title>
        <authorList>
            <person name="Zhang G."/>
        </authorList>
    </citation>
    <scope>NUCLEOTIDE SEQUENCE [LARGE SCALE GENOMIC DNA]</scope>
    <source>
        <strain evidence="11">B10K-DU-029-47</strain>
        <tissue evidence="11">Heart</tissue>
    </source>
</reference>
<feature type="compositionally biased region" description="Basic residues" evidence="9">
    <location>
        <begin position="168"/>
        <end position="182"/>
    </location>
</feature>
<feature type="non-terminal residue" evidence="11">
    <location>
        <position position="852"/>
    </location>
</feature>
<keyword evidence="5" id="KW-0488">Methylation</keyword>
<feature type="region of interest" description="Disordered" evidence="9">
    <location>
        <begin position="96"/>
        <end position="223"/>
    </location>
</feature>
<organism evidence="11 12">
    <name type="scientific">Daphoenositta chrysoptera</name>
    <name type="common">varied sittella</name>
    <dbReference type="NCBI Taxonomy" id="254528"/>
    <lineage>
        <taxon>Eukaryota</taxon>
        <taxon>Metazoa</taxon>
        <taxon>Chordata</taxon>
        <taxon>Craniata</taxon>
        <taxon>Vertebrata</taxon>
        <taxon>Euteleostomi</taxon>
        <taxon>Archelosauria</taxon>
        <taxon>Archosauria</taxon>
        <taxon>Dinosauria</taxon>
        <taxon>Saurischia</taxon>
        <taxon>Theropoda</taxon>
        <taxon>Coelurosauria</taxon>
        <taxon>Aves</taxon>
        <taxon>Neognathae</taxon>
        <taxon>Neoaves</taxon>
        <taxon>Telluraves</taxon>
        <taxon>Australaves</taxon>
        <taxon>Passeriformes</taxon>
        <taxon>Corvoidea</taxon>
        <taxon>Pachycephalidae</taxon>
        <taxon>Daphoenositta</taxon>
    </lineage>
</organism>
<dbReference type="InterPro" id="IPR009060">
    <property type="entry name" value="UBA-like_sf"/>
</dbReference>
<keyword evidence="4" id="KW-0158">Chromosome</keyword>
<dbReference type="AlphaFoldDB" id="A0A7K6G1B2"/>
<evidence type="ECO:0000259" key="10">
    <source>
        <dbReference type="SMART" id="SM00165"/>
    </source>
</evidence>
<proteinExistence type="predicted"/>
<keyword evidence="6" id="KW-0963">Cytoplasm</keyword>
<keyword evidence="8" id="KW-0539">Nucleus</keyword>
<dbReference type="GO" id="GO:0005634">
    <property type="term" value="C:nucleus"/>
    <property type="evidence" value="ECO:0007669"/>
    <property type="project" value="UniProtKB-SubCell"/>
</dbReference>
<feature type="region of interest" description="Disordered" evidence="9">
    <location>
        <begin position="1"/>
        <end position="30"/>
    </location>
</feature>
<feature type="compositionally biased region" description="Low complexity" evidence="9">
    <location>
        <begin position="21"/>
        <end position="30"/>
    </location>
</feature>
<feature type="compositionally biased region" description="Basic and acidic residues" evidence="9">
    <location>
        <begin position="109"/>
        <end position="130"/>
    </location>
</feature>
<feature type="region of interest" description="Disordered" evidence="9">
    <location>
        <begin position="655"/>
        <end position="680"/>
    </location>
</feature>
<accession>A0A7K6G1B2</accession>
<dbReference type="InterPro" id="IPR051833">
    <property type="entry name" value="TC-DDR_regulator"/>
</dbReference>
<name>A0A7K6G1B2_9CORV</name>
<comment type="caution">
    <text evidence="11">The sequence shown here is derived from an EMBL/GenBank/DDBJ whole genome shotgun (WGS) entry which is preliminary data.</text>
</comment>
<dbReference type="GO" id="GO:0061484">
    <property type="term" value="P:hematopoietic stem cell homeostasis"/>
    <property type="evidence" value="ECO:0007669"/>
    <property type="project" value="UniProtKB-ARBA"/>
</dbReference>
<dbReference type="CDD" id="cd14277">
    <property type="entry name" value="UBA_UBP2_like"/>
    <property type="match status" value="1"/>
</dbReference>
<keyword evidence="7" id="KW-0597">Phosphoprotein</keyword>
<sequence length="852" mass="90180">MMTSVGSERTRGTRDKMQISATQPTQPQKQVVQATAEQIRLAQMIYDKNDADFEDKVKQLMEVTGKNQDECIVALHDCNGDVNRAINILLEGSSDTTSWETVGGKKKSLGKEGSENKENREKRGDREVSRGRGNSNRRGRGGSRGREFRAEENGVDNNQGDRPSDRGKRGRGRGFGRGRGRGAGRFSAQGMGTFNPADYTESSATDGFGTKSEIWETGQNDADDGTGKMLQECCAFNLYLFPFFPPIIIGAWKNSIEEWTAEDWNEDLSETKVFTASSVPAENHVTPGQSIDLVTLLQKPVTSTQETEGNSFEAPQQQTFGQALVFTNSQHSTQMASGTGSSSAVNSYSPQSLSAVLCSGFGELRSSKLANSTGSQILDQLKSPGLGQFTSQQTNSSSATNSTVAASSWDLKPPITQSSVLSQFDFKSQPEPSPVLSQLTQRQQQQMQVVPVPPPGLESSSSQVKLREPSPVDTSTAVSKILQLPTISMDNQAVTVHQTQQKQIKPPKRRITPASKIPASAVEMPGSADVTGLNVQFGALEFGSEPTLPEFGSTSSSENTSQATNNSLYSKSVNDPLNTSLPISNTVQDSTYTTSAISSSSLTCSSQSTSPVTTSSYEQTSVHSRIAYQSSMAPSEPTPVAVTNGHSGVRTQATLDTTSSVPAPKTEPSPSLPSAGSLPSVVSTTASLLPSASQHVAALPSLPQSSDLASSSLSQLSSSLSNHQNSLSPASVLSSSTSHVHTSIENTTSLQPSTTFSTASTSATSTTSSVVSMASSMNTTNSLGLSVTSVSIPAATTRAAPLVSSGKAPPNLPQGVPPLLHNQYIVGPGGLLPAYPIYGYDDLQMLQSRLPM</sequence>
<dbReference type="InterPro" id="IPR015940">
    <property type="entry name" value="UBA"/>
</dbReference>
<keyword evidence="12" id="KW-1185">Reference proteome</keyword>
<feature type="compositionally biased region" description="Low complexity" evidence="9">
    <location>
        <begin position="753"/>
        <end position="762"/>
    </location>
</feature>
<dbReference type="PANTHER" id="PTHR16308:SF19">
    <property type="entry name" value="UBIQUITIN-ASSOCIATED PROTEIN 2"/>
    <property type="match status" value="1"/>
</dbReference>
<evidence type="ECO:0000256" key="2">
    <source>
        <dbReference type="ARBA" id="ARBA00004286"/>
    </source>
</evidence>
<evidence type="ECO:0000256" key="3">
    <source>
        <dbReference type="ARBA" id="ARBA00004496"/>
    </source>
</evidence>
<feature type="compositionally biased region" description="Polar residues" evidence="9">
    <location>
        <begin position="552"/>
        <end position="573"/>
    </location>
</feature>
<evidence type="ECO:0000256" key="5">
    <source>
        <dbReference type="ARBA" id="ARBA00022481"/>
    </source>
</evidence>